<feature type="domain" description="N-acetylmuramoyl-L-alanine amidase" evidence="10">
    <location>
        <begin position="78"/>
        <end position="226"/>
    </location>
</feature>
<keyword evidence="9" id="KW-0812">Transmembrane</keyword>
<keyword evidence="7" id="KW-0961">Cell wall biogenesis/degradation</keyword>
<keyword evidence="9" id="KW-0472">Membrane</keyword>
<dbReference type="Pfam" id="PF01510">
    <property type="entry name" value="Amidase_2"/>
    <property type="match status" value="1"/>
</dbReference>
<sequence>MKLPPSTVRRRPPLKKVPRPRPRGRDRHLPLRPILFGLLAVLLGGLLILSRCRYRQPVEPSRAQTIAGIPVTEEFIPAGNAGRPGIKREIKWVVIHETANHSDGADAQRHSEYIQKKSVESTLSWHYTVDDHQIYHHLPDDEVGWHAGDKLTAGGGNQCGIGVEICVNDDGDYDRAVDNAAKLTAYLLDYYGLGLENIKQHHDFMEKNCPQIMRDTGGWEAFLQKVEGYRAG</sequence>
<keyword evidence="12" id="KW-1185">Reference proteome</keyword>
<feature type="region of interest" description="Disordered" evidence="8">
    <location>
        <begin position="1"/>
        <end position="26"/>
    </location>
</feature>
<feature type="transmembrane region" description="Helical" evidence="9">
    <location>
        <begin position="29"/>
        <end position="49"/>
    </location>
</feature>
<evidence type="ECO:0000256" key="9">
    <source>
        <dbReference type="SAM" id="Phobius"/>
    </source>
</evidence>
<keyword evidence="4" id="KW-0378">Hydrolase</keyword>
<evidence type="ECO:0000313" key="12">
    <source>
        <dbReference type="Proteomes" id="UP000474718"/>
    </source>
</evidence>
<dbReference type="SMART" id="SM00644">
    <property type="entry name" value="Ami_2"/>
    <property type="match status" value="1"/>
</dbReference>
<dbReference type="InterPro" id="IPR036505">
    <property type="entry name" value="Amidase/PGRP_sf"/>
</dbReference>
<evidence type="ECO:0000256" key="3">
    <source>
        <dbReference type="ARBA" id="ARBA00011901"/>
    </source>
</evidence>
<accession>A0ABW9WSR5</accession>
<comment type="caution">
    <text evidence="11">The sequence shown here is derived from an EMBL/GenBank/DDBJ whole genome shotgun (WGS) entry which is preliminary data.</text>
</comment>
<comment type="catalytic activity">
    <reaction evidence="1">
        <text>Hydrolyzes the link between N-acetylmuramoyl residues and L-amino acid residues in certain cell-wall glycopeptides.</text>
        <dbReference type="EC" id="3.5.1.28"/>
    </reaction>
</comment>
<evidence type="ECO:0000256" key="4">
    <source>
        <dbReference type="ARBA" id="ARBA00022801"/>
    </source>
</evidence>
<evidence type="ECO:0000256" key="1">
    <source>
        <dbReference type="ARBA" id="ARBA00001561"/>
    </source>
</evidence>
<keyword evidence="9" id="KW-1133">Transmembrane helix</keyword>
<evidence type="ECO:0000256" key="2">
    <source>
        <dbReference type="ARBA" id="ARBA00007553"/>
    </source>
</evidence>
<dbReference type="PANTHER" id="PTHR30417:SF11">
    <property type="entry name" value="N-ACETYLMURAMOYL-L-ALANINE AMIDASE XLYA"/>
    <property type="match status" value="1"/>
</dbReference>
<dbReference type="InterPro" id="IPR002502">
    <property type="entry name" value="Amidase_domain"/>
</dbReference>
<evidence type="ECO:0000313" key="11">
    <source>
        <dbReference type="EMBL" id="MZL68574.1"/>
    </source>
</evidence>
<gene>
    <name evidence="11" type="ORF">GT747_02130</name>
</gene>
<dbReference type="EC" id="3.5.1.28" evidence="3"/>
<comment type="similarity">
    <text evidence="2">Belongs to the N-acetylmuramoyl-L-alanine amidase 2 family.</text>
</comment>
<name>A0ABW9WSR5_9FIRM</name>
<keyword evidence="6" id="KW-0178">Competence</keyword>
<dbReference type="EMBL" id="WWVX01000001">
    <property type="protein sequence ID" value="MZL68574.1"/>
    <property type="molecule type" value="Genomic_DNA"/>
</dbReference>
<dbReference type="Proteomes" id="UP000474718">
    <property type="component" value="Unassembled WGS sequence"/>
</dbReference>
<dbReference type="CDD" id="cd06583">
    <property type="entry name" value="PGRP"/>
    <property type="match status" value="1"/>
</dbReference>
<dbReference type="PANTHER" id="PTHR30417">
    <property type="entry name" value="N-ACETYLMURAMOYL-L-ALANINE AMIDASE AMID"/>
    <property type="match status" value="1"/>
</dbReference>
<organism evidence="11 12">
    <name type="scientific">Bittarella massiliensis</name>
    <name type="common">ex Durand et al. 2017</name>
    <dbReference type="NCBI Taxonomy" id="1720313"/>
    <lineage>
        <taxon>Bacteria</taxon>
        <taxon>Bacillati</taxon>
        <taxon>Bacillota</taxon>
        <taxon>Clostridia</taxon>
        <taxon>Eubacteriales</taxon>
        <taxon>Oscillospiraceae</taxon>
        <taxon>Bittarella (ex Durand et al. 2017)</taxon>
    </lineage>
</organism>
<dbReference type="InterPro" id="IPR051206">
    <property type="entry name" value="NAMLAA_amidase_2"/>
</dbReference>
<evidence type="ECO:0000256" key="6">
    <source>
        <dbReference type="ARBA" id="ARBA00023287"/>
    </source>
</evidence>
<dbReference type="SUPFAM" id="SSF55846">
    <property type="entry name" value="N-acetylmuramoyl-L-alanine amidase-like"/>
    <property type="match status" value="1"/>
</dbReference>
<dbReference type="RefSeq" id="WP_161213285.1">
    <property type="nucleotide sequence ID" value="NZ_FQVY01000001.1"/>
</dbReference>
<keyword evidence="5" id="KW-0749">Sporulation</keyword>
<reference evidence="11 12" key="1">
    <citation type="journal article" date="2019" name="Nat. Med.">
        <title>A library of human gut bacterial isolates paired with longitudinal multiomics data enables mechanistic microbiome research.</title>
        <authorList>
            <person name="Poyet M."/>
            <person name="Groussin M."/>
            <person name="Gibbons S.M."/>
            <person name="Avila-Pacheco J."/>
            <person name="Jiang X."/>
            <person name="Kearney S.M."/>
            <person name="Perrotta A.R."/>
            <person name="Berdy B."/>
            <person name="Zhao S."/>
            <person name="Lieberman T.D."/>
            <person name="Swanson P.K."/>
            <person name="Smith M."/>
            <person name="Roesemann S."/>
            <person name="Alexander J.E."/>
            <person name="Rich S.A."/>
            <person name="Livny J."/>
            <person name="Vlamakis H."/>
            <person name="Clish C."/>
            <person name="Bullock K."/>
            <person name="Deik A."/>
            <person name="Scott J."/>
            <person name="Pierce K.A."/>
            <person name="Xavier R.J."/>
            <person name="Alm E.J."/>
        </authorList>
    </citation>
    <scope>NUCLEOTIDE SEQUENCE [LARGE SCALE GENOMIC DNA]</scope>
    <source>
        <strain evidence="11 12">BIOML-A2</strain>
    </source>
</reference>
<evidence type="ECO:0000256" key="7">
    <source>
        <dbReference type="ARBA" id="ARBA00023316"/>
    </source>
</evidence>
<evidence type="ECO:0000256" key="5">
    <source>
        <dbReference type="ARBA" id="ARBA00022969"/>
    </source>
</evidence>
<feature type="compositionally biased region" description="Basic residues" evidence="8">
    <location>
        <begin position="8"/>
        <end position="26"/>
    </location>
</feature>
<evidence type="ECO:0000256" key="8">
    <source>
        <dbReference type="SAM" id="MobiDB-lite"/>
    </source>
</evidence>
<proteinExistence type="inferred from homology"/>
<evidence type="ECO:0000259" key="10">
    <source>
        <dbReference type="SMART" id="SM00644"/>
    </source>
</evidence>
<dbReference type="Gene3D" id="3.40.80.10">
    <property type="entry name" value="Peptidoglycan recognition protein-like"/>
    <property type="match status" value="1"/>
</dbReference>
<protein>
    <recommendedName>
        <fullName evidence="3">N-acetylmuramoyl-L-alanine amidase</fullName>
        <ecNumber evidence="3">3.5.1.28</ecNumber>
    </recommendedName>
</protein>